<evidence type="ECO:0000313" key="2">
    <source>
        <dbReference type="EMBL" id="RYU94612.1"/>
    </source>
</evidence>
<dbReference type="EMBL" id="SEWF01000023">
    <property type="protein sequence ID" value="RYU94612.1"/>
    <property type="molecule type" value="Genomic_DNA"/>
</dbReference>
<proteinExistence type="predicted"/>
<keyword evidence="1" id="KW-0732">Signal</keyword>
<organism evidence="2 3">
    <name type="scientific">Emticicia agri</name>
    <dbReference type="NCBI Taxonomy" id="2492393"/>
    <lineage>
        <taxon>Bacteria</taxon>
        <taxon>Pseudomonadati</taxon>
        <taxon>Bacteroidota</taxon>
        <taxon>Cytophagia</taxon>
        <taxon>Cytophagales</taxon>
        <taxon>Leadbetterellaceae</taxon>
        <taxon>Emticicia</taxon>
    </lineage>
</organism>
<feature type="chain" id="PRO_5020906160" description="DUF4136 domain-containing protein" evidence="1">
    <location>
        <begin position="28"/>
        <end position="216"/>
    </location>
</feature>
<evidence type="ECO:0000256" key="1">
    <source>
        <dbReference type="SAM" id="SignalP"/>
    </source>
</evidence>
<feature type="signal peptide" evidence="1">
    <location>
        <begin position="1"/>
        <end position="27"/>
    </location>
</feature>
<dbReference type="PROSITE" id="PS51257">
    <property type="entry name" value="PROKAR_LIPOPROTEIN"/>
    <property type="match status" value="1"/>
</dbReference>
<reference evidence="2 3" key="1">
    <citation type="submission" date="2019-02" db="EMBL/GenBank/DDBJ databases">
        <title>Bacterial novel species Emticicia sp. 17J42-9 isolated from soil.</title>
        <authorList>
            <person name="Jung H.-Y."/>
        </authorList>
    </citation>
    <scope>NUCLEOTIDE SEQUENCE [LARGE SCALE GENOMIC DNA]</scope>
    <source>
        <strain evidence="2 3">17J42-9</strain>
    </source>
</reference>
<evidence type="ECO:0000313" key="3">
    <source>
        <dbReference type="Proteomes" id="UP000293162"/>
    </source>
</evidence>
<dbReference type="Proteomes" id="UP000293162">
    <property type="component" value="Unassembled WGS sequence"/>
</dbReference>
<name>A0A4Q5LXW7_9BACT</name>
<protein>
    <recommendedName>
        <fullName evidence="4">DUF4136 domain-containing protein</fullName>
    </recommendedName>
</protein>
<dbReference type="Gene3D" id="3.40.50.10610">
    <property type="entry name" value="ABC-type transport auxiliary lipoprotein component"/>
    <property type="match status" value="1"/>
</dbReference>
<dbReference type="RefSeq" id="WP_130022217.1">
    <property type="nucleotide sequence ID" value="NZ_SEWF01000023.1"/>
</dbReference>
<gene>
    <name evidence="2" type="ORF">EWM59_15885</name>
</gene>
<sequence length="216" mass="24383">MRTKQSNKNFIAIILLAAVLSACSASRDFLSDNFAKVKSTHQKVAILPFDVQFENPANRKPDTRAQKFFSQQEREASLDTQKELFAYAAKQVEKGRYELAFQDFSKTNKILAESGIRLEDIGQQDKGQLARLLGVDAVIWGQLGITITRQNRYSMMPTYMGNDGVSTNVNLYNAASGELLWKTNLTQRPNSRLDTPHHMSSQLIAQVAKHLPYKEK</sequence>
<dbReference type="OrthoDB" id="669636at2"/>
<accession>A0A4Q5LXW7</accession>
<keyword evidence="3" id="KW-1185">Reference proteome</keyword>
<evidence type="ECO:0008006" key="4">
    <source>
        <dbReference type="Google" id="ProtNLM"/>
    </source>
</evidence>
<comment type="caution">
    <text evidence="2">The sequence shown here is derived from an EMBL/GenBank/DDBJ whole genome shotgun (WGS) entry which is preliminary data.</text>
</comment>
<dbReference type="AlphaFoldDB" id="A0A4Q5LXW7"/>